<reference evidence="2" key="1">
    <citation type="submission" date="2021-02" db="EMBL/GenBank/DDBJ databases">
        <authorList>
            <person name="Dougan E. K."/>
            <person name="Rhodes N."/>
            <person name="Thang M."/>
            <person name="Chan C."/>
        </authorList>
    </citation>
    <scope>NUCLEOTIDE SEQUENCE</scope>
</reference>
<sequence>MPEGNKIQVPAVVQMGMEVKPAMEQSSREYDMAKWFEQMQQQVVGCIVLACIHLQWGYITPLALQCVTAPLQLLDSPLVKIHLLGQPPHGALKRPFPEKSLLPFPLPEAEPTKEKEKPKKDKSKKSK</sequence>
<dbReference type="Pfam" id="PF10032">
    <property type="entry name" value="Pho88"/>
    <property type="match status" value="1"/>
</dbReference>
<dbReference type="GO" id="GO:0005783">
    <property type="term" value="C:endoplasmic reticulum"/>
    <property type="evidence" value="ECO:0007669"/>
    <property type="project" value="InterPro"/>
</dbReference>
<dbReference type="PANTHER" id="PTHR28112">
    <property type="entry name" value="SRP-INDEPENDENT TARGETING PROTEIN 3"/>
    <property type="match status" value="1"/>
</dbReference>
<dbReference type="PANTHER" id="PTHR28112:SF1">
    <property type="entry name" value="SRP-INDEPENDENT TARGETING PROTEIN 3"/>
    <property type="match status" value="1"/>
</dbReference>
<evidence type="ECO:0000256" key="1">
    <source>
        <dbReference type="SAM" id="MobiDB-lite"/>
    </source>
</evidence>
<dbReference type="GO" id="GO:0005739">
    <property type="term" value="C:mitochondrion"/>
    <property type="evidence" value="ECO:0007669"/>
    <property type="project" value="TreeGrafter"/>
</dbReference>
<proteinExistence type="predicted"/>
<organism evidence="2 3">
    <name type="scientific">Symbiodinium pilosum</name>
    <name type="common">Dinoflagellate</name>
    <dbReference type="NCBI Taxonomy" id="2952"/>
    <lineage>
        <taxon>Eukaryota</taxon>
        <taxon>Sar</taxon>
        <taxon>Alveolata</taxon>
        <taxon>Dinophyceae</taxon>
        <taxon>Suessiales</taxon>
        <taxon>Symbiodiniaceae</taxon>
        <taxon>Symbiodinium</taxon>
    </lineage>
</organism>
<feature type="compositionally biased region" description="Basic and acidic residues" evidence="1">
    <location>
        <begin position="110"/>
        <end position="119"/>
    </location>
</feature>
<dbReference type="OrthoDB" id="18139at2759"/>
<dbReference type="Proteomes" id="UP000649617">
    <property type="component" value="Unassembled WGS sequence"/>
</dbReference>
<name>A0A812VE43_SYMPI</name>
<evidence type="ECO:0000313" key="2">
    <source>
        <dbReference type="EMBL" id="CAE7612350.1"/>
    </source>
</evidence>
<keyword evidence="3" id="KW-1185">Reference proteome</keyword>
<protein>
    <submittedName>
        <fullName evidence="2">Pho88 protein</fullName>
    </submittedName>
</protein>
<dbReference type="InterPro" id="IPR012098">
    <property type="entry name" value="SND3_fun"/>
</dbReference>
<dbReference type="AlphaFoldDB" id="A0A812VE43"/>
<dbReference type="GO" id="GO:0045047">
    <property type="term" value="P:protein targeting to ER"/>
    <property type="evidence" value="ECO:0007669"/>
    <property type="project" value="InterPro"/>
</dbReference>
<evidence type="ECO:0000313" key="3">
    <source>
        <dbReference type="Proteomes" id="UP000649617"/>
    </source>
</evidence>
<accession>A0A812VE43</accession>
<dbReference type="EMBL" id="CAJNIZ010041225">
    <property type="protein sequence ID" value="CAE7612350.1"/>
    <property type="molecule type" value="Genomic_DNA"/>
</dbReference>
<comment type="caution">
    <text evidence="2">The sequence shown here is derived from an EMBL/GenBank/DDBJ whole genome shotgun (WGS) entry which is preliminary data.</text>
</comment>
<gene>
    <name evidence="2" type="primary">pho88</name>
    <name evidence="2" type="ORF">SPIL2461_LOCUS16131</name>
</gene>
<feature type="region of interest" description="Disordered" evidence="1">
    <location>
        <begin position="91"/>
        <end position="127"/>
    </location>
</feature>